<dbReference type="InterPro" id="IPR054696">
    <property type="entry name" value="GTP-eEF1A_C"/>
</dbReference>
<dbReference type="Proteomes" id="UP000683925">
    <property type="component" value="Unassembled WGS sequence"/>
</dbReference>
<reference evidence="4" key="1">
    <citation type="submission" date="2021-01" db="EMBL/GenBank/DDBJ databases">
        <authorList>
            <consortium name="Genoscope - CEA"/>
            <person name="William W."/>
        </authorList>
    </citation>
    <scope>NUCLEOTIDE SEQUENCE</scope>
</reference>
<gene>
    <name evidence="4" type="ORF">POCTA_138.1.T0040107</name>
</gene>
<feature type="domain" description="GTP-eEF1A C-terminal" evidence="3">
    <location>
        <begin position="322"/>
        <end position="406"/>
    </location>
</feature>
<dbReference type="AlphaFoldDB" id="A0A8S1S174"/>
<evidence type="ECO:0000313" key="4">
    <source>
        <dbReference type="EMBL" id="CAD8132749.1"/>
    </source>
</evidence>
<sequence length="412" mass="47499">MIQQSEQQLTNKINVIIYGKCDSGKTELLKALKKENQKFNNQLYQEDSDEEIDEEEAMDKFECDLYSSQVTRCSFSLENYNIYFEESKNFYSDLLLKASNFEVLMFLFNAQKGIFESQIDNSFFFNFDALKLLKQNYKVIFAITNMNSCNWSKERFDFIKDTLQSLISNLQYTIIPIDSKSFTNITKIECQWYQGKSLTEEILSTKLNNFQDILRIRVLDISKRCNSAYECKVLSGQLKQIENPLNLNSTLQKTSVQVIGIMDSIDNVQSNISQNDLIQILVDENTRLKVGDILSLPHYTSCFLSKELLVDIQLESQKQSSIIITSGYKGYLNIYGIQTPFEVINVEYINIDGKKQTQDYLKSKQSGGLKIKLPEPVCLEKFNVCFELGHFLILNIDQQIIGSGNVIKLKPL</sequence>
<evidence type="ECO:0000313" key="5">
    <source>
        <dbReference type="Proteomes" id="UP000683925"/>
    </source>
</evidence>
<organism evidence="4 5">
    <name type="scientific">Paramecium octaurelia</name>
    <dbReference type="NCBI Taxonomy" id="43137"/>
    <lineage>
        <taxon>Eukaryota</taxon>
        <taxon>Sar</taxon>
        <taxon>Alveolata</taxon>
        <taxon>Ciliophora</taxon>
        <taxon>Intramacronucleata</taxon>
        <taxon>Oligohymenophorea</taxon>
        <taxon>Peniculida</taxon>
        <taxon>Parameciidae</taxon>
        <taxon>Paramecium</taxon>
    </lineage>
</organism>
<evidence type="ECO:0000259" key="3">
    <source>
        <dbReference type="Pfam" id="PF22594"/>
    </source>
</evidence>
<evidence type="ECO:0000256" key="2">
    <source>
        <dbReference type="ARBA" id="ARBA00023134"/>
    </source>
</evidence>
<dbReference type="OMA" id="FEVLMFL"/>
<dbReference type="OrthoDB" id="307788at2759"/>
<keyword evidence="2" id="KW-0342">GTP-binding</keyword>
<proteinExistence type="predicted"/>
<comment type="caution">
    <text evidence="4">The sequence shown here is derived from an EMBL/GenBank/DDBJ whole genome shotgun (WGS) entry which is preliminary data.</text>
</comment>
<keyword evidence="5" id="KW-1185">Reference proteome</keyword>
<dbReference type="GO" id="GO:0005525">
    <property type="term" value="F:GTP binding"/>
    <property type="evidence" value="ECO:0007669"/>
    <property type="project" value="UniProtKB-KW"/>
</dbReference>
<keyword evidence="1" id="KW-0547">Nucleotide-binding</keyword>
<protein>
    <recommendedName>
        <fullName evidence="3">GTP-eEF1A C-terminal domain-containing protein</fullName>
    </recommendedName>
</protein>
<dbReference type="Pfam" id="PF22594">
    <property type="entry name" value="GTP-eEF1A_C"/>
    <property type="match status" value="1"/>
</dbReference>
<accession>A0A8S1S174</accession>
<dbReference type="EMBL" id="CAJJDP010000003">
    <property type="protein sequence ID" value="CAD8132749.1"/>
    <property type="molecule type" value="Genomic_DNA"/>
</dbReference>
<dbReference type="PANTHER" id="PTHR23115">
    <property type="entry name" value="TRANSLATION FACTOR"/>
    <property type="match status" value="1"/>
</dbReference>
<dbReference type="InterPro" id="IPR050100">
    <property type="entry name" value="TRAFAC_GTPase_members"/>
</dbReference>
<evidence type="ECO:0000256" key="1">
    <source>
        <dbReference type="ARBA" id="ARBA00022741"/>
    </source>
</evidence>
<name>A0A8S1S174_PAROT</name>